<dbReference type="EMBL" id="VSSQ01084952">
    <property type="protein sequence ID" value="MPN32765.1"/>
    <property type="molecule type" value="Genomic_DNA"/>
</dbReference>
<dbReference type="AlphaFoldDB" id="A0A645H152"/>
<accession>A0A645H152</accession>
<name>A0A645H152_9ZZZZ</name>
<sequence length="79" mass="8226">MNETRGIKRAAGAAITQMQGTLHDRGAAIVGIRARENQRSSADLGQAATCATQHAGVDCVLAIVPTVRATATLELLSRL</sequence>
<evidence type="ECO:0000313" key="1">
    <source>
        <dbReference type="EMBL" id="MPN32765.1"/>
    </source>
</evidence>
<gene>
    <name evidence="1" type="ORF">SDC9_180245</name>
</gene>
<proteinExistence type="predicted"/>
<organism evidence="1">
    <name type="scientific">bioreactor metagenome</name>
    <dbReference type="NCBI Taxonomy" id="1076179"/>
    <lineage>
        <taxon>unclassified sequences</taxon>
        <taxon>metagenomes</taxon>
        <taxon>ecological metagenomes</taxon>
    </lineage>
</organism>
<comment type="caution">
    <text evidence="1">The sequence shown here is derived from an EMBL/GenBank/DDBJ whole genome shotgun (WGS) entry which is preliminary data.</text>
</comment>
<protein>
    <submittedName>
        <fullName evidence="1">Uncharacterized protein</fullName>
    </submittedName>
</protein>
<reference evidence="1" key="1">
    <citation type="submission" date="2019-08" db="EMBL/GenBank/DDBJ databases">
        <authorList>
            <person name="Kucharzyk K."/>
            <person name="Murdoch R.W."/>
            <person name="Higgins S."/>
            <person name="Loffler F."/>
        </authorList>
    </citation>
    <scope>NUCLEOTIDE SEQUENCE</scope>
</reference>